<dbReference type="PANTHER" id="PTHR38454:SF1">
    <property type="entry name" value="INTEGRAL MEMBRANE PROTEIN"/>
    <property type="match status" value="1"/>
</dbReference>
<evidence type="ECO:0000313" key="3">
    <source>
        <dbReference type="Proteomes" id="UP000184048"/>
    </source>
</evidence>
<dbReference type="InterPro" id="IPR018580">
    <property type="entry name" value="Uncharacterised_YfhO"/>
</dbReference>
<dbReference type="PANTHER" id="PTHR38454">
    <property type="entry name" value="INTEGRAL MEMBRANE PROTEIN-RELATED"/>
    <property type="match status" value="1"/>
</dbReference>
<evidence type="ECO:0000313" key="2">
    <source>
        <dbReference type="EMBL" id="SHF12521.1"/>
    </source>
</evidence>
<feature type="transmembrane region" description="Helical" evidence="1">
    <location>
        <begin position="368"/>
        <end position="385"/>
    </location>
</feature>
<feature type="transmembrane region" description="Helical" evidence="1">
    <location>
        <begin position="194"/>
        <end position="214"/>
    </location>
</feature>
<dbReference type="EMBL" id="FQUU01000006">
    <property type="protein sequence ID" value="SHF12521.1"/>
    <property type="molecule type" value="Genomic_DNA"/>
</dbReference>
<keyword evidence="1" id="KW-0812">Transmembrane</keyword>
<reference evidence="2 3" key="1">
    <citation type="submission" date="2016-11" db="EMBL/GenBank/DDBJ databases">
        <authorList>
            <person name="Jaros S."/>
            <person name="Januszkiewicz K."/>
            <person name="Wedrychowicz H."/>
        </authorList>
    </citation>
    <scope>NUCLEOTIDE SEQUENCE [LARGE SCALE GENOMIC DNA]</scope>
    <source>
        <strain evidence="2 3">DSM 18119</strain>
    </source>
</reference>
<feature type="transmembrane region" description="Helical" evidence="1">
    <location>
        <begin position="12"/>
        <end position="31"/>
    </location>
</feature>
<protein>
    <submittedName>
        <fullName evidence="2">Membrane protein YfhO</fullName>
    </submittedName>
</protein>
<proteinExistence type="predicted"/>
<keyword evidence="3" id="KW-1185">Reference proteome</keyword>
<gene>
    <name evidence="2" type="ORF">SAMN02745131_01865</name>
</gene>
<keyword evidence="1" id="KW-1133">Transmembrane helix</keyword>
<keyword evidence="1" id="KW-0472">Membrane</keyword>
<feature type="transmembrane region" description="Helical" evidence="1">
    <location>
        <begin position="172"/>
        <end position="188"/>
    </location>
</feature>
<feature type="transmembrane region" description="Helical" evidence="1">
    <location>
        <begin position="89"/>
        <end position="115"/>
    </location>
</feature>
<feature type="transmembrane region" description="Helical" evidence="1">
    <location>
        <begin position="405"/>
        <end position="425"/>
    </location>
</feature>
<feature type="transmembrane region" description="Helical" evidence="1">
    <location>
        <begin position="501"/>
        <end position="524"/>
    </location>
</feature>
<evidence type="ECO:0000256" key="1">
    <source>
        <dbReference type="SAM" id="Phobius"/>
    </source>
</evidence>
<feature type="transmembrane region" description="Helical" evidence="1">
    <location>
        <begin position="151"/>
        <end position="167"/>
    </location>
</feature>
<feature type="transmembrane region" description="Helical" evidence="1">
    <location>
        <begin position="221"/>
        <end position="245"/>
    </location>
</feature>
<dbReference type="OrthoDB" id="9772884at2"/>
<feature type="transmembrane region" description="Helical" evidence="1">
    <location>
        <begin position="531"/>
        <end position="548"/>
    </location>
</feature>
<dbReference type="Pfam" id="PF09586">
    <property type="entry name" value="YfhO"/>
    <property type="match status" value="1"/>
</dbReference>
<feature type="transmembrane region" description="Helical" evidence="1">
    <location>
        <begin position="797"/>
        <end position="817"/>
    </location>
</feature>
<accession>A0A1M4Z3A3</accession>
<dbReference type="Proteomes" id="UP000184048">
    <property type="component" value="Unassembled WGS sequence"/>
</dbReference>
<name>A0A1M4Z3A3_9BACT</name>
<dbReference type="AlphaFoldDB" id="A0A1M4Z3A3"/>
<dbReference type="STRING" id="1121884.SAMN02745131_01865"/>
<organism evidence="2 3">
    <name type="scientific">Flavisolibacter ginsengisoli DSM 18119</name>
    <dbReference type="NCBI Taxonomy" id="1121884"/>
    <lineage>
        <taxon>Bacteria</taxon>
        <taxon>Pseudomonadati</taxon>
        <taxon>Bacteroidota</taxon>
        <taxon>Chitinophagia</taxon>
        <taxon>Chitinophagales</taxon>
        <taxon>Chitinophagaceae</taxon>
        <taxon>Flavisolibacter</taxon>
    </lineage>
</organism>
<feature type="transmembrane region" description="Helical" evidence="1">
    <location>
        <begin position="124"/>
        <end position="145"/>
    </location>
</feature>
<feature type="transmembrane region" description="Helical" evidence="1">
    <location>
        <begin position="344"/>
        <end position="361"/>
    </location>
</feature>
<sequence length="825" mass="92335">MNKGIFKRVLPHLIAVIIFLVVALIYCRPVLEGKVLQQHDVTQWKAMAENSFKYKETHGHFPLWTNGMFSGMPAYQIAMESQHSISPGLFYYILTLNLPKPISFFFLACVCFYFLSQVLRVNPYIGIIGSLAYAYATYNVIIIGAGHDTKMQSIALMPFLVGSIILVYEKRYLLGGALTCLSSALLIGMNHPQIAYYTFLILLFMTIGYVISWVRQKQIKHLVVAGSVTAVAVLLGILSNALVLFTTYEYAKESIRGGSELADSSSNTTKTGLSKDYALSYSMYKSEPFVMMVPRMYGGSSSLEVAEDDSKALEALRQMPPEVSQQLQYNLGAYWGGIGGTQGPPYSGAIICFLALIGFFVLDNKHKWWILGASILAFMMSWGSFFDGFNTFLLNTLPFYNKFRAPSMTIVIPTFLFCMMSILTLQKIVTYDNKEELWQRYKKGLLLTAGIFVVLLLIYMSADYKSDGDKALLTQIASAPDQAKGYVRSFLDALKEDRKGLFFGSLIRSFLFIASAAFLLWLSIRKNSKELIVLGIIGLLSFIDVMGIDSKYLNGEHYQDEAEYQANFTPSAADAQILQDTSYYRVFDLRQGMAAALGSGYALPSYFHKTIGGYHPAKLSIYQDLIEHQLSKFPQSMPVANMLNTKYIIQKDQKGNDQVYTNPEALGDAWFVNAVRYEPTPSAVMNAMNNFNPKDTAILFSKDEKLVAITQQKDSASSIHLVKNDNDVATYQSNSANSNFAVFSEVYYNKGWKAYIDGKEAPILRTNYVLRGLSIPAGQHQIQFVFHPSSYYTGDTISLIAGIIILVWLLIAVILNIRPKQVKLT</sequence>
<feature type="transmembrane region" description="Helical" evidence="1">
    <location>
        <begin position="445"/>
        <end position="462"/>
    </location>
</feature>